<dbReference type="Proteomes" id="UP000839631">
    <property type="component" value="Unassembled WGS sequence"/>
</dbReference>
<dbReference type="InterPro" id="IPR024684">
    <property type="entry name" value="Tscrpt_act_PerC/SfV_Orf40"/>
</dbReference>
<evidence type="ECO:0000313" key="1">
    <source>
        <dbReference type="EMBL" id="EAC0789358.1"/>
    </source>
</evidence>
<comment type="caution">
    <text evidence="1">The sequence shown here is derived from an EMBL/GenBank/DDBJ whole genome shotgun (WGS) entry which is preliminary data.</text>
</comment>
<sequence>MSKHQSGKPATTTLFSSSAIASKYQQSALTLEAKGAWRRAARQWLALFDCVGSDHEREYAALQREKCLTRAEELTRLAGKLANKTDSK</sequence>
<gene>
    <name evidence="1" type="ORF">D6K54_21950</name>
    <name evidence="2" type="ORF">D6S17_22135</name>
</gene>
<dbReference type="EMBL" id="AAHPHN010000048">
    <property type="protein sequence ID" value="EBY8644218.1"/>
    <property type="molecule type" value="Genomic_DNA"/>
</dbReference>
<accession>A0A3Z6QQX8</accession>
<dbReference type="EMBL" id="AAAGSE010000042">
    <property type="protein sequence ID" value="EAC0789358.1"/>
    <property type="molecule type" value="Genomic_DNA"/>
</dbReference>
<name>A0A3Z6QQX8_SALEB</name>
<dbReference type="Pfam" id="PF06069">
    <property type="entry name" value="PerC"/>
    <property type="match status" value="1"/>
</dbReference>
<proteinExistence type="predicted"/>
<protein>
    <submittedName>
        <fullName evidence="1">PerC family transcriptional regulator</fullName>
    </submittedName>
</protein>
<reference evidence="1" key="1">
    <citation type="submission" date="2018-09" db="EMBL/GenBank/DDBJ databases">
        <authorList>
            <person name="Ashton P.M."/>
            <person name="Dallman T."/>
            <person name="Nair S."/>
            <person name="De Pinna E."/>
            <person name="Peters T."/>
            <person name="Grant K."/>
        </authorList>
    </citation>
    <scope>NUCLEOTIDE SEQUENCE [LARGE SCALE GENOMIC DNA]</scope>
    <source>
        <strain evidence="2">140692</strain>
        <strain evidence="1">412099</strain>
    </source>
</reference>
<evidence type="ECO:0000313" key="2">
    <source>
        <dbReference type="EMBL" id="EBY8644218.1"/>
    </source>
</evidence>
<organism evidence="1">
    <name type="scientific">Salmonella enterica subsp. enterica serovar Java</name>
    <dbReference type="NCBI Taxonomy" id="224729"/>
    <lineage>
        <taxon>Bacteria</taxon>
        <taxon>Pseudomonadati</taxon>
        <taxon>Pseudomonadota</taxon>
        <taxon>Gammaproteobacteria</taxon>
        <taxon>Enterobacterales</taxon>
        <taxon>Enterobacteriaceae</taxon>
        <taxon>Salmonella</taxon>
    </lineage>
</organism>
<dbReference type="AlphaFoldDB" id="A0A3Z6QQX8"/>